<evidence type="ECO:0000313" key="3">
    <source>
        <dbReference type="Proteomes" id="UP001565368"/>
    </source>
</evidence>
<organism evidence="2 3">
    <name type="scientific">Vanrija albida</name>
    <dbReference type="NCBI Taxonomy" id="181172"/>
    <lineage>
        <taxon>Eukaryota</taxon>
        <taxon>Fungi</taxon>
        <taxon>Dikarya</taxon>
        <taxon>Basidiomycota</taxon>
        <taxon>Agaricomycotina</taxon>
        <taxon>Tremellomycetes</taxon>
        <taxon>Trichosporonales</taxon>
        <taxon>Trichosporonaceae</taxon>
        <taxon>Vanrija</taxon>
    </lineage>
</organism>
<protein>
    <recommendedName>
        <fullName evidence="4">Secreted protein</fullName>
    </recommendedName>
</protein>
<evidence type="ECO:0008006" key="4">
    <source>
        <dbReference type="Google" id="ProtNLM"/>
    </source>
</evidence>
<feature type="chain" id="PRO_5047208116" description="Secreted protein" evidence="1">
    <location>
        <begin position="33"/>
        <end position="154"/>
    </location>
</feature>
<dbReference type="RefSeq" id="XP_069206489.1">
    <property type="nucleotide sequence ID" value="XM_069356648.1"/>
</dbReference>
<sequence>MSAPPGSSNLPTANMLLSTILTAALSTTAAVARWGDSCGPFYAFGAQRDGVCVWTSECHAINPGTRQPATSETTRNRCPNDPPGVRCCAVGSCIEVIHNKCPGGADVKCHKASGWCLHTNAGVCPGGHNFMWASGVFYQDPKTRKRRPCDPYTG</sequence>
<keyword evidence="3" id="KW-1185">Reference proteome</keyword>
<name>A0ABR3PVP3_9TREE</name>
<dbReference type="GeneID" id="95989294"/>
<gene>
    <name evidence="2" type="ORF">Q8F55_008251</name>
</gene>
<reference evidence="2 3" key="1">
    <citation type="submission" date="2023-08" db="EMBL/GenBank/DDBJ databases">
        <title>Annotated Genome Sequence of Vanrija albida AlHP1.</title>
        <authorList>
            <person name="Herzog R."/>
        </authorList>
    </citation>
    <scope>NUCLEOTIDE SEQUENCE [LARGE SCALE GENOMIC DNA]</scope>
    <source>
        <strain evidence="2 3">AlHP1</strain>
    </source>
</reference>
<feature type="signal peptide" evidence="1">
    <location>
        <begin position="1"/>
        <end position="32"/>
    </location>
</feature>
<comment type="caution">
    <text evidence="2">The sequence shown here is derived from an EMBL/GenBank/DDBJ whole genome shotgun (WGS) entry which is preliminary data.</text>
</comment>
<evidence type="ECO:0000256" key="1">
    <source>
        <dbReference type="SAM" id="SignalP"/>
    </source>
</evidence>
<dbReference type="EMBL" id="JBBXJM010000006">
    <property type="protein sequence ID" value="KAL1406545.1"/>
    <property type="molecule type" value="Genomic_DNA"/>
</dbReference>
<keyword evidence="1" id="KW-0732">Signal</keyword>
<evidence type="ECO:0000313" key="2">
    <source>
        <dbReference type="EMBL" id="KAL1406545.1"/>
    </source>
</evidence>
<dbReference type="Proteomes" id="UP001565368">
    <property type="component" value="Unassembled WGS sequence"/>
</dbReference>
<proteinExistence type="predicted"/>
<accession>A0ABR3PVP3</accession>